<gene>
    <name evidence="8" type="ORF">H9968_11400</name>
</gene>
<dbReference type="Gene3D" id="1.20.1250.20">
    <property type="entry name" value="MFS general substrate transporter like domains"/>
    <property type="match status" value="1"/>
</dbReference>
<evidence type="ECO:0000256" key="6">
    <source>
        <dbReference type="ARBA" id="ARBA00023136"/>
    </source>
</evidence>
<feature type="transmembrane region" description="Helical" evidence="7">
    <location>
        <begin position="12"/>
        <end position="36"/>
    </location>
</feature>
<keyword evidence="5 7" id="KW-1133">Transmembrane helix</keyword>
<dbReference type="AlphaFoldDB" id="A0A9D2EN92"/>
<keyword evidence="3" id="KW-1003">Cell membrane</keyword>
<keyword evidence="6 7" id="KW-0472">Membrane</keyword>
<evidence type="ECO:0000256" key="1">
    <source>
        <dbReference type="ARBA" id="ARBA00004651"/>
    </source>
</evidence>
<dbReference type="SUPFAM" id="SSF103473">
    <property type="entry name" value="MFS general substrate transporter"/>
    <property type="match status" value="1"/>
</dbReference>
<feature type="transmembrane region" description="Helical" evidence="7">
    <location>
        <begin position="75"/>
        <end position="94"/>
    </location>
</feature>
<feature type="transmembrane region" description="Helical" evidence="7">
    <location>
        <begin position="288"/>
        <end position="310"/>
    </location>
</feature>
<evidence type="ECO:0000313" key="8">
    <source>
        <dbReference type="EMBL" id="HIZ40500.1"/>
    </source>
</evidence>
<organism evidence="8 9">
    <name type="scientific">Candidatus Anaerobutyricum stercoris</name>
    <dbReference type="NCBI Taxonomy" id="2838457"/>
    <lineage>
        <taxon>Bacteria</taxon>
        <taxon>Bacillati</taxon>
        <taxon>Bacillota</taxon>
        <taxon>Clostridia</taxon>
        <taxon>Lachnospirales</taxon>
        <taxon>Lachnospiraceae</taxon>
        <taxon>Anaerobutyricum</taxon>
    </lineage>
</organism>
<dbReference type="InterPro" id="IPR011701">
    <property type="entry name" value="MFS"/>
</dbReference>
<dbReference type="EMBL" id="DXBR01000105">
    <property type="protein sequence ID" value="HIZ40500.1"/>
    <property type="molecule type" value="Genomic_DNA"/>
</dbReference>
<evidence type="ECO:0000313" key="9">
    <source>
        <dbReference type="Proteomes" id="UP000824049"/>
    </source>
</evidence>
<protein>
    <submittedName>
        <fullName evidence="8">MFS transporter</fullName>
    </submittedName>
</protein>
<dbReference type="GO" id="GO:0022857">
    <property type="term" value="F:transmembrane transporter activity"/>
    <property type="evidence" value="ECO:0007669"/>
    <property type="project" value="InterPro"/>
</dbReference>
<comment type="caution">
    <text evidence="8">The sequence shown here is derived from an EMBL/GenBank/DDBJ whole genome shotgun (WGS) entry which is preliminary data.</text>
</comment>
<dbReference type="GO" id="GO:0005886">
    <property type="term" value="C:plasma membrane"/>
    <property type="evidence" value="ECO:0007669"/>
    <property type="project" value="UniProtKB-SubCell"/>
</dbReference>
<feature type="transmembrane region" description="Helical" evidence="7">
    <location>
        <begin position="42"/>
        <end position="63"/>
    </location>
</feature>
<feature type="transmembrane region" description="Helical" evidence="7">
    <location>
        <begin position="316"/>
        <end position="341"/>
    </location>
</feature>
<feature type="transmembrane region" description="Helical" evidence="7">
    <location>
        <begin position="353"/>
        <end position="375"/>
    </location>
</feature>
<evidence type="ECO:0000256" key="4">
    <source>
        <dbReference type="ARBA" id="ARBA00022692"/>
    </source>
</evidence>
<dbReference type="PANTHER" id="PTHR43266">
    <property type="entry name" value="MACROLIDE-EFFLUX PROTEIN"/>
    <property type="match status" value="1"/>
</dbReference>
<evidence type="ECO:0000256" key="2">
    <source>
        <dbReference type="ARBA" id="ARBA00022448"/>
    </source>
</evidence>
<evidence type="ECO:0000256" key="5">
    <source>
        <dbReference type="ARBA" id="ARBA00022989"/>
    </source>
</evidence>
<feature type="transmembrane region" description="Helical" evidence="7">
    <location>
        <begin position="224"/>
        <end position="246"/>
    </location>
</feature>
<dbReference type="CDD" id="cd06173">
    <property type="entry name" value="MFS_MefA_like"/>
    <property type="match status" value="1"/>
</dbReference>
<reference evidence="8" key="2">
    <citation type="submission" date="2021-04" db="EMBL/GenBank/DDBJ databases">
        <authorList>
            <person name="Gilroy R."/>
        </authorList>
    </citation>
    <scope>NUCLEOTIDE SEQUENCE</scope>
    <source>
        <strain evidence="8">CHK179-28034</strain>
    </source>
</reference>
<keyword evidence="4 7" id="KW-0812">Transmembrane</keyword>
<feature type="transmembrane region" description="Helical" evidence="7">
    <location>
        <begin position="100"/>
        <end position="118"/>
    </location>
</feature>
<keyword evidence="2" id="KW-0813">Transport</keyword>
<feature type="transmembrane region" description="Helical" evidence="7">
    <location>
        <begin position="168"/>
        <end position="186"/>
    </location>
</feature>
<evidence type="ECO:0000256" key="7">
    <source>
        <dbReference type="SAM" id="Phobius"/>
    </source>
</evidence>
<dbReference type="InterPro" id="IPR036259">
    <property type="entry name" value="MFS_trans_sf"/>
</dbReference>
<sequence length="423" mass="45639">MKQKLFTRNFIFLIAGQINSLIGNNTLKFALSMYVLERTGSASVFAGLLALSMIPTILLSPFGGILADRANRRNIMVALDTLSGLSVLIAGFAMASGQDIPVIGTLLVVLSVLGAFESPTVQACIPQMLSGENIIKGNAVVNQVASIAFLVTPFLGSVFYTALGIRPVFYAAVVCFFVTALFECFIRLDYKKPAQSAGIFTVIREDFAVSIHFLRREQPGILKLLLLAAAVSLFVAGTAVVGFPYLVRTVLVLSAAHYGAAESAMGVASILGSLCVVALTKRMRPRHLVIVLVFFGLCLIPCGIAFLLPLRTFTRYIILLIMFCACQLGCSLFSTYAISMIQERTPEHLMGKVMSYVFTLSLCAQPAGQIIYGALFDRFSDSAYRVLIPSGIIICVIGLASAGFFVQLEATTPDQPDTLHRNI</sequence>
<proteinExistence type="predicted"/>
<feature type="transmembrane region" description="Helical" evidence="7">
    <location>
        <begin position="387"/>
        <end position="406"/>
    </location>
</feature>
<evidence type="ECO:0000256" key="3">
    <source>
        <dbReference type="ARBA" id="ARBA00022475"/>
    </source>
</evidence>
<reference evidence="8" key="1">
    <citation type="journal article" date="2021" name="PeerJ">
        <title>Extensive microbial diversity within the chicken gut microbiome revealed by metagenomics and culture.</title>
        <authorList>
            <person name="Gilroy R."/>
            <person name="Ravi A."/>
            <person name="Getino M."/>
            <person name="Pursley I."/>
            <person name="Horton D.L."/>
            <person name="Alikhan N.F."/>
            <person name="Baker D."/>
            <person name="Gharbi K."/>
            <person name="Hall N."/>
            <person name="Watson M."/>
            <person name="Adriaenssens E.M."/>
            <person name="Foster-Nyarko E."/>
            <person name="Jarju S."/>
            <person name="Secka A."/>
            <person name="Antonio M."/>
            <person name="Oren A."/>
            <person name="Chaudhuri R.R."/>
            <person name="La Ragione R."/>
            <person name="Hildebrand F."/>
            <person name="Pallen M.J."/>
        </authorList>
    </citation>
    <scope>NUCLEOTIDE SEQUENCE</scope>
    <source>
        <strain evidence="8">CHK179-28034</strain>
    </source>
</reference>
<feature type="transmembrane region" description="Helical" evidence="7">
    <location>
        <begin position="139"/>
        <end position="162"/>
    </location>
</feature>
<comment type="subcellular location">
    <subcellularLocation>
        <location evidence="1">Cell membrane</location>
        <topology evidence="1">Multi-pass membrane protein</topology>
    </subcellularLocation>
</comment>
<dbReference type="Pfam" id="PF07690">
    <property type="entry name" value="MFS_1"/>
    <property type="match status" value="1"/>
</dbReference>
<dbReference type="Proteomes" id="UP000824049">
    <property type="component" value="Unassembled WGS sequence"/>
</dbReference>
<dbReference type="PANTHER" id="PTHR43266:SF9">
    <property type="entry name" value="PERMEASE, MAJOR FACILITATOR SUPERFAMILY-RELATED"/>
    <property type="match status" value="1"/>
</dbReference>
<feature type="transmembrane region" description="Helical" evidence="7">
    <location>
        <begin position="258"/>
        <end position="279"/>
    </location>
</feature>
<name>A0A9D2EN92_9FIRM</name>
<accession>A0A9D2EN92</accession>